<dbReference type="EMBL" id="CAJOBE010017273">
    <property type="protein sequence ID" value="CAF4209364.1"/>
    <property type="molecule type" value="Genomic_DNA"/>
</dbReference>
<dbReference type="EMBL" id="CAJNOU010010174">
    <property type="protein sequence ID" value="CAF1550890.1"/>
    <property type="molecule type" value="Genomic_DNA"/>
</dbReference>
<dbReference type="InterPro" id="IPR005162">
    <property type="entry name" value="Retrotrans_gag_dom"/>
</dbReference>
<feature type="domain" description="Retrotransposon gag" evidence="1">
    <location>
        <begin position="65"/>
        <end position="142"/>
    </location>
</feature>
<accession>A0A820BPI4</accession>
<dbReference type="Proteomes" id="UP000663889">
    <property type="component" value="Unassembled WGS sequence"/>
</dbReference>
<sequence>MGDQIFLVNAEFDDLPNFSGHPSEDAERFLKSIKNITKANDESDNHEILEIVRGKLTQSAGLWFDNNEYNFKKWSDFELQFRDRYFSTIMIHKKFDKLKQRIQSHDQLVTSYIDDVINLCREIDPYMSDSLIIQHLMSGLNPNCRKELFRRESCMNTLNEFLKYAKIEEDLYDTFEKSRQLSLKSKQSDISCNHSTASSFTTMFNPLSTGLFLYNKNFYNFKLTLISQKISQSTRIKMLVECDSL</sequence>
<name>A0A820BPI4_9BILA</name>
<evidence type="ECO:0000313" key="4">
    <source>
        <dbReference type="Proteomes" id="UP000663874"/>
    </source>
</evidence>
<dbReference type="PANTHER" id="PTHR33223">
    <property type="entry name" value="CCHC-TYPE DOMAIN-CONTAINING PROTEIN"/>
    <property type="match status" value="1"/>
</dbReference>
<gene>
    <name evidence="3" type="ORF">FNK824_LOCUS36684</name>
    <name evidence="2" type="ORF">SEV965_LOCUS38687</name>
</gene>
<dbReference type="Pfam" id="PF03732">
    <property type="entry name" value="Retrotrans_gag"/>
    <property type="match status" value="1"/>
</dbReference>
<organism evidence="3 4">
    <name type="scientific">Rotaria sordida</name>
    <dbReference type="NCBI Taxonomy" id="392033"/>
    <lineage>
        <taxon>Eukaryota</taxon>
        <taxon>Metazoa</taxon>
        <taxon>Spiralia</taxon>
        <taxon>Gnathifera</taxon>
        <taxon>Rotifera</taxon>
        <taxon>Eurotatoria</taxon>
        <taxon>Bdelloidea</taxon>
        <taxon>Philodinida</taxon>
        <taxon>Philodinidae</taxon>
        <taxon>Rotaria</taxon>
    </lineage>
</organism>
<comment type="caution">
    <text evidence="3">The sequence shown here is derived from an EMBL/GenBank/DDBJ whole genome shotgun (WGS) entry which is preliminary data.</text>
</comment>
<protein>
    <recommendedName>
        <fullName evidence="1">Retrotransposon gag domain-containing protein</fullName>
    </recommendedName>
</protein>
<evidence type="ECO:0000313" key="2">
    <source>
        <dbReference type="EMBL" id="CAF1550890.1"/>
    </source>
</evidence>
<dbReference type="PANTHER" id="PTHR33223:SF6">
    <property type="entry name" value="CCHC-TYPE DOMAIN-CONTAINING PROTEIN"/>
    <property type="match status" value="1"/>
</dbReference>
<dbReference type="AlphaFoldDB" id="A0A820BPI4"/>
<evidence type="ECO:0000259" key="1">
    <source>
        <dbReference type="Pfam" id="PF03732"/>
    </source>
</evidence>
<dbReference type="Proteomes" id="UP000663874">
    <property type="component" value="Unassembled WGS sequence"/>
</dbReference>
<proteinExistence type="predicted"/>
<reference evidence="3" key="1">
    <citation type="submission" date="2021-02" db="EMBL/GenBank/DDBJ databases">
        <authorList>
            <person name="Nowell W R."/>
        </authorList>
    </citation>
    <scope>NUCLEOTIDE SEQUENCE</scope>
</reference>
<evidence type="ECO:0000313" key="3">
    <source>
        <dbReference type="EMBL" id="CAF4209364.1"/>
    </source>
</evidence>